<evidence type="ECO:0000256" key="4">
    <source>
        <dbReference type="ARBA" id="ARBA00022692"/>
    </source>
</evidence>
<name>A0A8K0CZS8_IGNLU</name>
<keyword evidence="9" id="KW-0807">Transducer</keyword>
<dbReference type="GO" id="GO:0004984">
    <property type="term" value="F:olfactory receptor activity"/>
    <property type="evidence" value="ECO:0007669"/>
    <property type="project" value="InterPro"/>
</dbReference>
<keyword evidence="5" id="KW-0552">Olfaction</keyword>
<evidence type="ECO:0000256" key="6">
    <source>
        <dbReference type="ARBA" id="ARBA00022989"/>
    </source>
</evidence>
<dbReference type="Proteomes" id="UP000801492">
    <property type="component" value="Unassembled WGS sequence"/>
</dbReference>
<feature type="transmembrane region" description="Helical" evidence="10">
    <location>
        <begin position="44"/>
        <end position="61"/>
    </location>
</feature>
<dbReference type="InterPro" id="IPR004117">
    <property type="entry name" value="7tm6_olfct_rcpt"/>
</dbReference>
<evidence type="ECO:0000256" key="7">
    <source>
        <dbReference type="ARBA" id="ARBA00023136"/>
    </source>
</evidence>
<dbReference type="EMBL" id="VTPC01004769">
    <property type="protein sequence ID" value="KAF2896750.1"/>
    <property type="molecule type" value="Genomic_DNA"/>
</dbReference>
<protein>
    <submittedName>
        <fullName evidence="11">Uncharacterized protein</fullName>
    </submittedName>
</protein>
<organism evidence="11 12">
    <name type="scientific">Ignelater luminosus</name>
    <name type="common">Cucubano</name>
    <name type="synonym">Pyrophorus luminosus</name>
    <dbReference type="NCBI Taxonomy" id="2038154"/>
    <lineage>
        <taxon>Eukaryota</taxon>
        <taxon>Metazoa</taxon>
        <taxon>Ecdysozoa</taxon>
        <taxon>Arthropoda</taxon>
        <taxon>Hexapoda</taxon>
        <taxon>Insecta</taxon>
        <taxon>Pterygota</taxon>
        <taxon>Neoptera</taxon>
        <taxon>Endopterygota</taxon>
        <taxon>Coleoptera</taxon>
        <taxon>Polyphaga</taxon>
        <taxon>Elateriformia</taxon>
        <taxon>Elateroidea</taxon>
        <taxon>Elateridae</taxon>
        <taxon>Agrypninae</taxon>
        <taxon>Pyrophorini</taxon>
        <taxon>Ignelater</taxon>
    </lineage>
</organism>
<evidence type="ECO:0000256" key="3">
    <source>
        <dbReference type="ARBA" id="ARBA00022606"/>
    </source>
</evidence>
<evidence type="ECO:0000256" key="2">
    <source>
        <dbReference type="ARBA" id="ARBA00022475"/>
    </source>
</evidence>
<sequence length="141" mass="16376">FVEELDRSTRWFLLMDFAACALQIAMIGFEIVVAELSFQLLKNIIYIGAMVTQLFLFYWLGNEVLLESSGIANAIWESPWYECNNSAKKTLLQIMVRSQRPLKLSVGVFYHMSTQTMLTILKSSYTYTAVMRQIYSRKLTY</sequence>
<keyword evidence="12" id="KW-1185">Reference proteome</keyword>
<reference evidence="11" key="1">
    <citation type="submission" date="2019-08" db="EMBL/GenBank/DDBJ databases">
        <title>The genome of the North American firefly Photinus pyralis.</title>
        <authorList>
            <consortium name="Photinus pyralis genome working group"/>
            <person name="Fallon T.R."/>
            <person name="Sander Lower S.E."/>
            <person name="Weng J.-K."/>
        </authorList>
    </citation>
    <scope>NUCLEOTIDE SEQUENCE</scope>
    <source>
        <strain evidence="11">TRF0915ILg1</strain>
        <tissue evidence="11">Whole body</tissue>
    </source>
</reference>
<keyword evidence="4 10" id="KW-0812">Transmembrane</keyword>
<dbReference type="PANTHER" id="PTHR21137">
    <property type="entry name" value="ODORANT RECEPTOR"/>
    <property type="match status" value="1"/>
</dbReference>
<dbReference type="Pfam" id="PF02949">
    <property type="entry name" value="7tm_6"/>
    <property type="match status" value="1"/>
</dbReference>
<comment type="caution">
    <text evidence="11">The sequence shown here is derived from an EMBL/GenBank/DDBJ whole genome shotgun (WGS) entry which is preliminary data.</text>
</comment>
<comment type="subcellular location">
    <subcellularLocation>
        <location evidence="1">Cell membrane</location>
        <topology evidence="1">Multi-pass membrane protein</topology>
    </subcellularLocation>
</comment>
<evidence type="ECO:0000256" key="5">
    <source>
        <dbReference type="ARBA" id="ARBA00022725"/>
    </source>
</evidence>
<dbReference type="PANTHER" id="PTHR21137:SF3">
    <property type="entry name" value="ODORANT RECEPTOR 30A-RELATED"/>
    <property type="match status" value="1"/>
</dbReference>
<dbReference type="GO" id="GO:0005549">
    <property type="term" value="F:odorant binding"/>
    <property type="evidence" value="ECO:0007669"/>
    <property type="project" value="InterPro"/>
</dbReference>
<dbReference type="GO" id="GO:0007165">
    <property type="term" value="P:signal transduction"/>
    <property type="evidence" value="ECO:0007669"/>
    <property type="project" value="UniProtKB-KW"/>
</dbReference>
<accession>A0A8K0CZS8</accession>
<feature type="non-terminal residue" evidence="11">
    <location>
        <position position="1"/>
    </location>
</feature>
<dbReference type="OrthoDB" id="7677057at2759"/>
<keyword evidence="2" id="KW-1003">Cell membrane</keyword>
<evidence type="ECO:0000313" key="12">
    <source>
        <dbReference type="Proteomes" id="UP000801492"/>
    </source>
</evidence>
<evidence type="ECO:0000256" key="10">
    <source>
        <dbReference type="SAM" id="Phobius"/>
    </source>
</evidence>
<keyword evidence="3" id="KW-0716">Sensory transduction</keyword>
<feature type="transmembrane region" description="Helical" evidence="10">
    <location>
        <begin position="12"/>
        <end position="32"/>
    </location>
</feature>
<keyword evidence="6 10" id="KW-1133">Transmembrane helix</keyword>
<evidence type="ECO:0000256" key="1">
    <source>
        <dbReference type="ARBA" id="ARBA00004651"/>
    </source>
</evidence>
<evidence type="ECO:0000313" key="11">
    <source>
        <dbReference type="EMBL" id="KAF2896750.1"/>
    </source>
</evidence>
<evidence type="ECO:0000256" key="9">
    <source>
        <dbReference type="ARBA" id="ARBA00023224"/>
    </source>
</evidence>
<keyword evidence="8" id="KW-0675">Receptor</keyword>
<keyword evidence="7 10" id="KW-0472">Membrane</keyword>
<gene>
    <name evidence="11" type="ORF">ILUMI_09425</name>
</gene>
<dbReference type="GO" id="GO:0005886">
    <property type="term" value="C:plasma membrane"/>
    <property type="evidence" value="ECO:0007669"/>
    <property type="project" value="UniProtKB-SubCell"/>
</dbReference>
<proteinExistence type="predicted"/>
<evidence type="ECO:0000256" key="8">
    <source>
        <dbReference type="ARBA" id="ARBA00023170"/>
    </source>
</evidence>
<dbReference type="AlphaFoldDB" id="A0A8K0CZS8"/>